<evidence type="ECO:0000313" key="2">
    <source>
        <dbReference type="Proteomes" id="UP000238634"/>
    </source>
</evidence>
<proteinExistence type="predicted"/>
<protein>
    <submittedName>
        <fullName evidence="1">Uncharacterized protein</fullName>
    </submittedName>
</protein>
<accession>A0A2T1DND9</accession>
<dbReference type="STRING" id="1920490.GCA_001895925_00701"/>
<dbReference type="EMBL" id="PVWG01000001">
    <property type="protein sequence ID" value="PSB21981.1"/>
    <property type="molecule type" value="Genomic_DNA"/>
</dbReference>
<dbReference type="Proteomes" id="UP000238634">
    <property type="component" value="Unassembled WGS sequence"/>
</dbReference>
<comment type="caution">
    <text evidence="1">The sequence shown here is derived from an EMBL/GenBank/DDBJ whole genome shotgun (WGS) entry which is preliminary data.</text>
</comment>
<name>A0A2T1DND9_9CYAN</name>
<reference evidence="1 2" key="2">
    <citation type="submission" date="2018-03" db="EMBL/GenBank/DDBJ databases">
        <title>The ancient ancestry and fast evolution of plastids.</title>
        <authorList>
            <person name="Moore K.R."/>
            <person name="Magnabosco C."/>
            <person name="Momper L."/>
            <person name="Gold D.A."/>
            <person name="Bosak T."/>
            <person name="Fournier G.P."/>
        </authorList>
    </citation>
    <scope>NUCLEOTIDE SEQUENCE [LARGE SCALE GENOMIC DNA]</scope>
    <source>
        <strain evidence="1 2">ULC007</strain>
    </source>
</reference>
<reference evidence="1 2" key="1">
    <citation type="submission" date="2018-02" db="EMBL/GenBank/DDBJ databases">
        <authorList>
            <person name="Cohen D.B."/>
            <person name="Kent A.D."/>
        </authorList>
    </citation>
    <scope>NUCLEOTIDE SEQUENCE [LARGE SCALE GENOMIC DNA]</scope>
    <source>
        <strain evidence="1 2">ULC007</strain>
    </source>
</reference>
<dbReference type="AlphaFoldDB" id="A0A2T1DND9"/>
<evidence type="ECO:0000313" key="1">
    <source>
        <dbReference type="EMBL" id="PSB21981.1"/>
    </source>
</evidence>
<organism evidence="1 2">
    <name type="scientific">Phormidesmis priestleyi ULC007</name>
    <dbReference type="NCBI Taxonomy" id="1920490"/>
    <lineage>
        <taxon>Bacteria</taxon>
        <taxon>Bacillati</taxon>
        <taxon>Cyanobacteriota</taxon>
        <taxon>Cyanophyceae</taxon>
        <taxon>Leptolyngbyales</taxon>
        <taxon>Leptolyngbyaceae</taxon>
        <taxon>Phormidesmis</taxon>
    </lineage>
</organism>
<keyword evidence="2" id="KW-1185">Reference proteome</keyword>
<gene>
    <name evidence="1" type="ORF">C7B65_00770</name>
</gene>
<sequence>MPNVAMGKAVGRSLSLSVLASGSLLWENSAWAIEDLPTEVGAIATSQDEDMNLMEQVTVF</sequence>